<protein>
    <submittedName>
        <fullName evidence="2">Uncharacterized protein</fullName>
    </submittedName>
</protein>
<dbReference type="EMBL" id="AP021879">
    <property type="protein sequence ID" value="BBO87604.1"/>
    <property type="molecule type" value="Genomic_DNA"/>
</dbReference>
<sequence length="79" mass="8534">MPSIPGAPKTEPMGAGHGACSLHDHSTGYIEGQTPHPDQKGRPEAFVDNWRSATAPRNRATADSCLLCYLKIYLVKKGK</sequence>
<proteinExistence type="predicted"/>
<evidence type="ECO:0000313" key="2">
    <source>
        <dbReference type="EMBL" id="BBO87604.1"/>
    </source>
</evidence>
<evidence type="ECO:0000313" key="3">
    <source>
        <dbReference type="EMBL" id="BBO93368.1"/>
    </source>
</evidence>
<name>A0A5K8A5E8_9BACT</name>
<accession>A0A5K8A5E8</accession>
<keyword evidence="4" id="KW-1185">Reference proteome</keyword>
<evidence type="ECO:0000313" key="4">
    <source>
        <dbReference type="Proteomes" id="UP000422108"/>
    </source>
</evidence>
<dbReference type="AlphaFoldDB" id="A0A5K8A5E8"/>
<dbReference type="Proteomes" id="UP000422108">
    <property type="component" value="Chromosome"/>
</dbReference>
<reference evidence="2 4" key="1">
    <citation type="submission" date="2019-11" db="EMBL/GenBank/DDBJ databases">
        <title>Comparative genomics of hydrocarbon-degrading Desulfosarcina strains.</title>
        <authorList>
            <person name="Watanabe M."/>
            <person name="Kojima H."/>
            <person name="Fukui M."/>
        </authorList>
    </citation>
    <scope>NUCLEOTIDE SEQUENCE [LARGE SCALE GENOMIC DNA]</scope>
    <source>
        <strain evidence="4">oXyS1</strain>
        <strain evidence="2">OXyS1</strain>
    </source>
</reference>
<feature type="region of interest" description="Disordered" evidence="1">
    <location>
        <begin position="1"/>
        <end position="43"/>
    </location>
</feature>
<gene>
    <name evidence="2" type="ORF">DSCOOX_07840</name>
    <name evidence="3" type="ORF">DSCOOX_65480</name>
</gene>
<organism evidence="2 4">
    <name type="scientific">Desulfosarcina ovata subsp. ovata</name>
    <dbReference type="NCBI Taxonomy" id="2752305"/>
    <lineage>
        <taxon>Bacteria</taxon>
        <taxon>Pseudomonadati</taxon>
        <taxon>Thermodesulfobacteriota</taxon>
        <taxon>Desulfobacteria</taxon>
        <taxon>Desulfobacterales</taxon>
        <taxon>Desulfosarcinaceae</taxon>
        <taxon>Desulfosarcina</taxon>
    </lineage>
</organism>
<dbReference type="EMBL" id="AP021879">
    <property type="protein sequence ID" value="BBO93368.1"/>
    <property type="molecule type" value="Genomic_DNA"/>
</dbReference>
<evidence type="ECO:0000256" key="1">
    <source>
        <dbReference type="SAM" id="MobiDB-lite"/>
    </source>
</evidence>